<dbReference type="InterPro" id="IPR007144">
    <property type="entry name" value="SSU_processome_Utp11"/>
</dbReference>
<gene>
    <name evidence="8" type="ORF">BN980_GECA11s01781g</name>
    <name evidence="9" type="ORF">DV451_000124</name>
</gene>
<keyword evidence="5 6" id="KW-0539">Nucleus</keyword>
<evidence type="ECO:0000256" key="3">
    <source>
        <dbReference type="ARBA" id="ARBA00008105"/>
    </source>
</evidence>
<dbReference type="Pfam" id="PF03998">
    <property type="entry name" value="Utp11"/>
    <property type="match status" value="1"/>
</dbReference>
<dbReference type="PIRSF" id="PIRSF015952">
    <property type="entry name" value="U3snoRNP11"/>
    <property type="match status" value="1"/>
</dbReference>
<comment type="similarity">
    <text evidence="3 6">Belongs to the UTP11 family.</text>
</comment>
<feature type="region of interest" description="Disordered" evidence="7">
    <location>
        <begin position="1"/>
        <end position="24"/>
    </location>
</feature>
<accession>A0A0J9XDX8</accession>
<keyword evidence="4 6" id="KW-0698">rRNA processing</keyword>
<comment type="subunit">
    <text evidence="6">Component of the ribosomal small subunit (SSU) processome.</text>
</comment>
<dbReference type="EMBL" id="CCBN010000011">
    <property type="protein sequence ID" value="CDO55480.1"/>
    <property type="molecule type" value="Genomic_DNA"/>
</dbReference>
<evidence type="ECO:0000313" key="9">
    <source>
        <dbReference type="EMBL" id="KAF5104963.1"/>
    </source>
</evidence>
<reference evidence="9" key="3">
    <citation type="submission" date="2020-01" db="EMBL/GenBank/DDBJ databases">
        <authorList>
            <person name="Perkins V."/>
            <person name="Lessard M.-H."/>
            <person name="Dugat-Bony E."/>
            <person name="Frenette M."/>
            <person name="Labrie S."/>
        </authorList>
    </citation>
    <scope>NUCLEOTIDE SEQUENCE</scope>
    <source>
        <strain evidence="9">LMA-70</strain>
    </source>
</reference>
<keyword evidence="10" id="KW-1185">Reference proteome</keyword>
<evidence type="ECO:0000256" key="2">
    <source>
        <dbReference type="ARBA" id="ARBA00004604"/>
    </source>
</evidence>
<dbReference type="Proteomes" id="UP000750522">
    <property type="component" value="Unassembled WGS sequence"/>
</dbReference>
<comment type="subcellular location">
    <subcellularLocation>
        <location evidence="2 6">Nucleus</location>
        <location evidence="2 6">Nucleolus</location>
    </subcellularLocation>
</comment>
<dbReference type="AlphaFoldDB" id="A0A0J9XDX8"/>
<dbReference type="OrthoDB" id="29058at2759"/>
<evidence type="ECO:0000256" key="6">
    <source>
        <dbReference type="PIRNR" id="PIRNR015952"/>
    </source>
</evidence>
<feature type="compositionally biased region" description="Basic and acidic residues" evidence="7">
    <location>
        <begin position="15"/>
        <end position="24"/>
    </location>
</feature>
<dbReference type="GO" id="GO:0006364">
    <property type="term" value="P:rRNA processing"/>
    <property type="evidence" value="ECO:0007669"/>
    <property type="project" value="UniProtKB-UniRule"/>
</dbReference>
<sequence length="244" mass="28849">MGALQHAIQKKQHRERAQPQERKKWGLLEKKKDYKLRAQDYHAKQNQLKLLKRKAEERNPDEYYPEMTKTRLTDNADKIKTNTGNMLSNDAAKLLKTQDEGYVRTQLGRERKVIERLQGEVIVAGKGKHTVFVDSEEDAKKFSAARFFDTDKSMVNRRQNRLRKSQLEKGISNKTLDDNVEEEITKKRLEKLIELDQRMDREVELAKVKQQMDLQRELMKKGPKQKIVDKDGLVTFKWTQQRKK</sequence>
<evidence type="ECO:0000313" key="8">
    <source>
        <dbReference type="EMBL" id="CDO55480.1"/>
    </source>
</evidence>
<dbReference type="STRING" id="1173061.A0A0J9XDX8"/>
<evidence type="ECO:0000256" key="5">
    <source>
        <dbReference type="ARBA" id="ARBA00023242"/>
    </source>
</evidence>
<reference evidence="9" key="2">
    <citation type="journal article" date="2020" name="Front. Microbiol.">
        <title>Phenotypic and Genetic Characterization of the Cheese Ripening Yeast Geotrichum candidum.</title>
        <authorList>
            <person name="Perkins V."/>
            <person name="Vignola S."/>
            <person name="Lessard M.H."/>
            <person name="Plante P.L."/>
            <person name="Corbeil J."/>
            <person name="Dugat-Bony E."/>
            <person name="Frenette M."/>
            <person name="Labrie S."/>
        </authorList>
    </citation>
    <scope>NUCLEOTIDE SEQUENCE</scope>
    <source>
        <strain evidence="9">LMA-70</strain>
    </source>
</reference>
<comment type="caution">
    <text evidence="8">The sequence shown here is derived from an EMBL/GenBank/DDBJ whole genome shotgun (WGS) entry which is preliminary data.</text>
</comment>
<evidence type="ECO:0000256" key="1">
    <source>
        <dbReference type="ARBA" id="ARBA00004099"/>
    </source>
</evidence>
<reference evidence="8 10" key="1">
    <citation type="submission" date="2014-03" db="EMBL/GenBank/DDBJ databases">
        <authorList>
            <person name="Casaregola S."/>
        </authorList>
    </citation>
    <scope>NUCLEOTIDE SEQUENCE [LARGE SCALE GENOMIC DNA]</scope>
    <source>
        <strain evidence="8 10">CLIB 918</strain>
    </source>
</reference>
<dbReference type="GO" id="GO:0032040">
    <property type="term" value="C:small-subunit processome"/>
    <property type="evidence" value="ECO:0007669"/>
    <property type="project" value="UniProtKB-UniRule"/>
</dbReference>
<evidence type="ECO:0000256" key="4">
    <source>
        <dbReference type="ARBA" id="ARBA00022552"/>
    </source>
</evidence>
<name>A0A0J9XDX8_GEOCN</name>
<evidence type="ECO:0000313" key="10">
    <source>
        <dbReference type="Proteomes" id="UP000242525"/>
    </source>
</evidence>
<dbReference type="EMBL" id="QQZK01000002">
    <property type="protein sequence ID" value="KAF5104963.1"/>
    <property type="molecule type" value="Genomic_DNA"/>
</dbReference>
<organism evidence="8 10">
    <name type="scientific">Geotrichum candidum</name>
    <name type="common">Oospora lactis</name>
    <name type="synonym">Dipodascus geotrichum</name>
    <dbReference type="NCBI Taxonomy" id="1173061"/>
    <lineage>
        <taxon>Eukaryota</taxon>
        <taxon>Fungi</taxon>
        <taxon>Dikarya</taxon>
        <taxon>Ascomycota</taxon>
        <taxon>Saccharomycotina</taxon>
        <taxon>Dipodascomycetes</taxon>
        <taxon>Dipodascales</taxon>
        <taxon>Dipodascaceae</taxon>
        <taxon>Geotrichum</taxon>
    </lineage>
</organism>
<proteinExistence type="inferred from homology"/>
<comment type="function">
    <text evidence="1 6">Involved in nucleolar processing of pre-18S ribosomal RNA.</text>
</comment>
<dbReference type="PANTHER" id="PTHR12838">
    <property type="entry name" value="U3 SMALL NUCLEOLAR RNA-ASSOCIATED PROTEIN 11"/>
    <property type="match status" value="1"/>
</dbReference>
<evidence type="ECO:0000256" key="7">
    <source>
        <dbReference type="SAM" id="MobiDB-lite"/>
    </source>
</evidence>
<protein>
    <recommendedName>
        <fullName evidence="6">U3 small nucleolar RNA-associated protein 11</fullName>
        <shortName evidence="6">U3 snoRNA-associated protein 11</shortName>
    </recommendedName>
</protein>
<dbReference type="Proteomes" id="UP000242525">
    <property type="component" value="Unassembled WGS sequence"/>
</dbReference>
<dbReference type="PANTHER" id="PTHR12838:SF0">
    <property type="entry name" value="U3 SMALL NUCLEOLAR RNA-ASSOCIATED PROTEIN 11-RELATED"/>
    <property type="match status" value="1"/>
</dbReference>